<gene>
    <name evidence="4" type="ORF">BG844_19270</name>
</gene>
<dbReference type="PANTHER" id="PTHR13789">
    <property type="entry name" value="MONOOXYGENASE"/>
    <property type="match status" value="1"/>
</dbReference>
<dbReference type="Pfam" id="PF01494">
    <property type="entry name" value="FAD_binding_3"/>
    <property type="match status" value="1"/>
</dbReference>
<protein>
    <submittedName>
        <fullName evidence="4">2-polyprenyl-6-methoxyphenol hydroxylase</fullName>
    </submittedName>
</protein>
<comment type="caution">
    <text evidence="4">The sequence shown here is derived from an EMBL/GenBank/DDBJ whole genome shotgun (WGS) entry which is preliminary data.</text>
</comment>
<dbReference type="PRINTS" id="PR00420">
    <property type="entry name" value="RNGMNOXGNASE"/>
</dbReference>
<dbReference type="SUPFAM" id="SSF51905">
    <property type="entry name" value="FAD/NAD(P)-binding domain"/>
    <property type="match status" value="1"/>
</dbReference>
<dbReference type="EMBL" id="MEIA01000203">
    <property type="protein sequence ID" value="OJF12693.1"/>
    <property type="molecule type" value="Genomic_DNA"/>
</dbReference>
<dbReference type="InterPro" id="IPR002938">
    <property type="entry name" value="FAD-bd"/>
</dbReference>
<dbReference type="RefSeq" id="WP_071806725.1">
    <property type="nucleotide sequence ID" value="NZ_MEIA01000203.1"/>
</dbReference>
<evidence type="ECO:0000256" key="2">
    <source>
        <dbReference type="ARBA" id="ARBA00023033"/>
    </source>
</evidence>
<keyword evidence="2" id="KW-0503">Monooxygenase</keyword>
<evidence type="ECO:0000259" key="3">
    <source>
        <dbReference type="Pfam" id="PF01494"/>
    </source>
</evidence>
<organism evidence="4 5">
    <name type="scientific">Couchioplanes caeruleus subsp. caeruleus</name>
    <dbReference type="NCBI Taxonomy" id="56427"/>
    <lineage>
        <taxon>Bacteria</taxon>
        <taxon>Bacillati</taxon>
        <taxon>Actinomycetota</taxon>
        <taxon>Actinomycetes</taxon>
        <taxon>Micromonosporales</taxon>
        <taxon>Micromonosporaceae</taxon>
        <taxon>Couchioplanes</taxon>
    </lineage>
</organism>
<dbReference type="Proteomes" id="UP000182486">
    <property type="component" value="Unassembled WGS sequence"/>
</dbReference>
<dbReference type="InterPro" id="IPR036188">
    <property type="entry name" value="FAD/NAD-bd_sf"/>
</dbReference>
<accession>A0A1K0FIM7</accession>
<name>A0A1K0FIM7_9ACTN</name>
<sequence>MRGTAAIIGGGIGGLATAIALHRFGWQVTVHERDASIPGTGTALGMWPSALRALDSLGIGNDVRSRGRPQQGGEFRRPDGSTIGVMDTARMQRRTGDAVYLLSRPALLGLLRQAAEQTDLRFGSPINDVAELGDQDVVVAADGVFSTTRQRLFGARYQARFTGSTAWRGYVDNMPTDAFVETWGAGAKFGVTPQEGGRTNWYATIRATERDFAPDAELANLRRIFGMWAAPVGTVLDALEEADVLRHDVYVTPPLPTFVHGNVALIGDAAHAMTPDLGRGACEALIDAVALADCLAAASTVPQGLRAYDRARRRPAQRLARVASTAARLVHVRHAVGLRDLLLRASLAGGPPG</sequence>
<dbReference type="GO" id="GO:0004497">
    <property type="term" value="F:monooxygenase activity"/>
    <property type="evidence" value="ECO:0007669"/>
    <property type="project" value="UniProtKB-KW"/>
</dbReference>
<dbReference type="GO" id="GO:0071949">
    <property type="term" value="F:FAD binding"/>
    <property type="evidence" value="ECO:0007669"/>
    <property type="project" value="InterPro"/>
</dbReference>
<keyword evidence="5" id="KW-1185">Reference proteome</keyword>
<dbReference type="InterPro" id="IPR050493">
    <property type="entry name" value="FAD-dep_Monooxygenase_BioMet"/>
</dbReference>
<evidence type="ECO:0000313" key="5">
    <source>
        <dbReference type="Proteomes" id="UP000182486"/>
    </source>
</evidence>
<dbReference type="PANTHER" id="PTHR13789:SF309">
    <property type="entry name" value="PUTATIVE (AFU_ORTHOLOGUE AFUA_6G14510)-RELATED"/>
    <property type="match status" value="1"/>
</dbReference>
<feature type="domain" description="FAD-binding" evidence="3">
    <location>
        <begin position="5"/>
        <end position="321"/>
    </location>
</feature>
<dbReference type="AlphaFoldDB" id="A0A1K0FIM7"/>
<evidence type="ECO:0000256" key="1">
    <source>
        <dbReference type="ARBA" id="ARBA00023002"/>
    </source>
</evidence>
<dbReference type="Gene3D" id="3.50.50.60">
    <property type="entry name" value="FAD/NAD(P)-binding domain"/>
    <property type="match status" value="1"/>
</dbReference>
<reference evidence="4 5" key="1">
    <citation type="submission" date="2016-09" db="EMBL/GenBank/DDBJ databases">
        <title>Couchioplanes caeruleus draft genome sequence.</title>
        <authorList>
            <person name="Sheehan J."/>
            <person name="Caffrey P."/>
        </authorList>
    </citation>
    <scope>NUCLEOTIDE SEQUENCE [LARGE SCALE GENOMIC DNA]</scope>
    <source>
        <strain evidence="4 5">DSM 43634</strain>
    </source>
</reference>
<keyword evidence="1" id="KW-0560">Oxidoreductase</keyword>
<evidence type="ECO:0000313" key="4">
    <source>
        <dbReference type="EMBL" id="OJF12693.1"/>
    </source>
</evidence>
<proteinExistence type="predicted"/>